<evidence type="ECO:0000313" key="1">
    <source>
        <dbReference type="EMBL" id="GIY15658.1"/>
    </source>
</evidence>
<sequence length="345" mass="38929">MILETTPEYLCKRTAPIMVRRVNLGPNFLKETYDSVNGDLKVSPSGDHFKIFHGDSNHHCFISVLSVSGLLHQPKPPGESSGRTCVFPPSIFTLISSDHIRFISSFLCKSFSILNGKIIGLAKYKPLRTELTVFSFSTSVRSGRKRRLKIVSALFFPSCLVGLGAAPSSEAPRRVEWTDVCFPSEHLPFDLLRSHQLHLVISLHQFQHFEWRGPAEKETQELFLPYSFPICLVGLGPLHQPKPRGESSGRTRVFPPSIFPLIFSDHIRFISSFLCSSFGISNDELKDIYHSDLQRDSVTSELSETENVFKGCMSSARFNIEIFQKISKKVGIMSKINKQCFHCKC</sequence>
<dbReference type="AlphaFoldDB" id="A0AAV4R185"/>
<gene>
    <name evidence="1" type="ORF">CDAR_61621</name>
</gene>
<dbReference type="Proteomes" id="UP001054837">
    <property type="component" value="Unassembled WGS sequence"/>
</dbReference>
<name>A0AAV4R185_9ARAC</name>
<proteinExistence type="predicted"/>
<organism evidence="1 2">
    <name type="scientific">Caerostris darwini</name>
    <dbReference type="NCBI Taxonomy" id="1538125"/>
    <lineage>
        <taxon>Eukaryota</taxon>
        <taxon>Metazoa</taxon>
        <taxon>Ecdysozoa</taxon>
        <taxon>Arthropoda</taxon>
        <taxon>Chelicerata</taxon>
        <taxon>Arachnida</taxon>
        <taxon>Araneae</taxon>
        <taxon>Araneomorphae</taxon>
        <taxon>Entelegynae</taxon>
        <taxon>Araneoidea</taxon>
        <taxon>Araneidae</taxon>
        <taxon>Caerostris</taxon>
    </lineage>
</organism>
<evidence type="ECO:0000313" key="2">
    <source>
        <dbReference type="Proteomes" id="UP001054837"/>
    </source>
</evidence>
<reference evidence="1 2" key="1">
    <citation type="submission" date="2021-06" db="EMBL/GenBank/DDBJ databases">
        <title>Caerostris darwini draft genome.</title>
        <authorList>
            <person name="Kono N."/>
            <person name="Arakawa K."/>
        </authorList>
    </citation>
    <scope>NUCLEOTIDE SEQUENCE [LARGE SCALE GENOMIC DNA]</scope>
</reference>
<dbReference type="EMBL" id="BPLQ01005561">
    <property type="protein sequence ID" value="GIY15658.1"/>
    <property type="molecule type" value="Genomic_DNA"/>
</dbReference>
<keyword evidence="2" id="KW-1185">Reference proteome</keyword>
<protein>
    <submittedName>
        <fullName evidence="1">Uncharacterized protein</fullName>
    </submittedName>
</protein>
<accession>A0AAV4R185</accession>
<comment type="caution">
    <text evidence="1">The sequence shown here is derived from an EMBL/GenBank/DDBJ whole genome shotgun (WGS) entry which is preliminary data.</text>
</comment>